<organism evidence="1 2">
    <name type="scientific">Nephila pilipes</name>
    <name type="common">Giant wood spider</name>
    <name type="synonym">Nephila maculata</name>
    <dbReference type="NCBI Taxonomy" id="299642"/>
    <lineage>
        <taxon>Eukaryota</taxon>
        <taxon>Metazoa</taxon>
        <taxon>Ecdysozoa</taxon>
        <taxon>Arthropoda</taxon>
        <taxon>Chelicerata</taxon>
        <taxon>Arachnida</taxon>
        <taxon>Araneae</taxon>
        <taxon>Araneomorphae</taxon>
        <taxon>Entelegynae</taxon>
        <taxon>Araneoidea</taxon>
        <taxon>Nephilidae</taxon>
        <taxon>Nephila</taxon>
    </lineage>
</organism>
<comment type="caution">
    <text evidence="1">The sequence shown here is derived from an EMBL/GenBank/DDBJ whole genome shotgun (WGS) entry which is preliminary data.</text>
</comment>
<dbReference type="Proteomes" id="UP000887013">
    <property type="component" value="Unassembled WGS sequence"/>
</dbReference>
<protein>
    <submittedName>
        <fullName evidence="1">Uncharacterized protein</fullName>
    </submittedName>
</protein>
<accession>A0A8X6QZK2</accession>
<proteinExistence type="predicted"/>
<sequence length="98" mass="10801">MHFDPQDSYARDSQPLRKEKVIVAYLSDELSSADVLISADIKKSPRPGIVERRSGNCLCIVPLNDKFVGIVQINYVVTESLCGGGGWMLNSVNVCLLF</sequence>
<name>A0A8X6QZK2_NEPPI</name>
<evidence type="ECO:0000313" key="1">
    <source>
        <dbReference type="EMBL" id="GFU45350.1"/>
    </source>
</evidence>
<reference evidence="1" key="1">
    <citation type="submission" date="2020-08" db="EMBL/GenBank/DDBJ databases">
        <title>Multicomponent nature underlies the extraordinary mechanical properties of spider dragline silk.</title>
        <authorList>
            <person name="Kono N."/>
            <person name="Nakamura H."/>
            <person name="Mori M."/>
            <person name="Yoshida Y."/>
            <person name="Ohtoshi R."/>
            <person name="Malay A.D."/>
            <person name="Moran D.A.P."/>
            <person name="Tomita M."/>
            <person name="Numata K."/>
            <person name="Arakawa K."/>
        </authorList>
    </citation>
    <scope>NUCLEOTIDE SEQUENCE</scope>
</reference>
<evidence type="ECO:0000313" key="2">
    <source>
        <dbReference type="Proteomes" id="UP000887013"/>
    </source>
</evidence>
<dbReference type="AlphaFoldDB" id="A0A8X6QZK2"/>
<gene>
    <name evidence="1" type="ORF">NPIL_595971</name>
</gene>
<dbReference type="EMBL" id="BMAW01132840">
    <property type="protein sequence ID" value="GFU45350.1"/>
    <property type="molecule type" value="Genomic_DNA"/>
</dbReference>
<keyword evidence="2" id="KW-1185">Reference proteome</keyword>